<dbReference type="GO" id="GO:0008982">
    <property type="term" value="F:protein-N(PI)-phosphohistidine-sugar phosphotransferase activity"/>
    <property type="evidence" value="ECO:0007669"/>
    <property type="project" value="InterPro"/>
</dbReference>
<dbReference type="InterPro" id="IPR003501">
    <property type="entry name" value="PTS_EIIB_2/3"/>
</dbReference>
<dbReference type="Proteomes" id="UP000276345">
    <property type="component" value="Chromosome"/>
</dbReference>
<organism evidence="4 5">
    <name type="scientific">Salmonella enterica subsp. enterica serovar Sanjuan</name>
    <dbReference type="NCBI Taxonomy" id="1160765"/>
    <lineage>
        <taxon>Bacteria</taxon>
        <taxon>Pseudomonadati</taxon>
        <taxon>Pseudomonadota</taxon>
        <taxon>Gammaproteobacteria</taxon>
        <taxon>Enterobacterales</taxon>
        <taxon>Enterobacteriaceae</taxon>
        <taxon>Salmonella</taxon>
    </lineage>
</organism>
<protein>
    <submittedName>
        <fullName evidence="4">PTS family membrane transport system protein</fullName>
    </submittedName>
</protein>
<sequence>MGATTFRRRLEKAGLTIDVKHYAIENVPDDADIIVTHASLEGRVKRVSNKPLILIKNYIGDPRLDDLFNHLTSN</sequence>
<dbReference type="AlphaFoldDB" id="A0A447NK15"/>
<name>A0A447NK15_SALET</name>
<keyword evidence="1" id="KW-0808">Transferase</keyword>
<evidence type="ECO:0000259" key="3">
    <source>
        <dbReference type="Pfam" id="PF02302"/>
    </source>
</evidence>
<gene>
    <name evidence="4" type="ORF">NCTC7406_00975</name>
</gene>
<evidence type="ECO:0000256" key="2">
    <source>
        <dbReference type="ARBA" id="ARBA00022683"/>
    </source>
</evidence>
<dbReference type="InterPro" id="IPR036095">
    <property type="entry name" value="PTS_EIIB-like_sf"/>
</dbReference>
<evidence type="ECO:0000313" key="5">
    <source>
        <dbReference type="Proteomes" id="UP000276345"/>
    </source>
</evidence>
<dbReference type="SUPFAM" id="SSF52794">
    <property type="entry name" value="PTS system IIB component-like"/>
    <property type="match status" value="1"/>
</dbReference>
<evidence type="ECO:0000313" key="4">
    <source>
        <dbReference type="EMBL" id="VEA03647.1"/>
    </source>
</evidence>
<keyword evidence="2" id="KW-0598">Phosphotransferase system</keyword>
<proteinExistence type="predicted"/>
<dbReference type="EMBL" id="LR134142">
    <property type="protein sequence ID" value="VEA03647.1"/>
    <property type="molecule type" value="Genomic_DNA"/>
</dbReference>
<accession>A0A447NK15</accession>
<feature type="domain" description="Phosphotransferase system EIIB component type 2/3" evidence="3">
    <location>
        <begin position="1"/>
        <end position="68"/>
    </location>
</feature>
<dbReference type="GO" id="GO:0009401">
    <property type="term" value="P:phosphoenolpyruvate-dependent sugar phosphotransferase system"/>
    <property type="evidence" value="ECO:0007669"/>
    <property type="project" value="UniProtKB-KW"/>
</dbReference>
<dbReference type="Gene3D" id="3.40.50.2300">
    <property type="match status" value="1"/>
</dbReference>
<reference evidence="4 5" key="1">
    <citation type="submission" date="2018-12" db="EMBL/GenBank/DDBJ databases">
        <authorList>
            <consortium name="Pathogen Informatics"/>
        </authorList>
    </citation>
    <scope>NUCLEOTIDE SEQUENCE [LARGE SCALE GENOMIC DNA]</scope>
    <source>
        <strain evidence="4 5">NCTC7406</strain>
    </source>
</reference>
<dbReference type="Pfam" id="PF02302">
    <property type="entry name" value="PTS_IIB"/>
    <property type="match status" value="1"/>
</dbReference>
<evidence type="ECO:0000256" key="1">
    <source>
        <dbReference type="ARBA" id="ARBA00022679"/>
    </source>
</evidence>